<dbReference type="Proteomes" id="UP000748531">
    <property type="component" value="Unassembled WGS sequence"/>
</dbReference>
<evidence type="ECO:0000313" key="2">
    <source>
        <dbReference type="Proteomes" id="UP000748531"/>
    </source>
</evidence>
<accession>A0A8J4WFT7</accession>
<proteinExistence type="predicted"/>
<evidence type="ECO:0000313" key="1">
    <source>
        <dbReference type="EMBL" id="KAF5398616.1"/>
    </source>
</evidence>
<dbReference type="AlphaFoldDB" id="A0A8J4WFT7"/>
<gene>
    <name evidence="1" type="ORF">PHET_08501</name>
</gene>
<protein>
    <submittedName>
        <fullName evidence="1">Uncharacterized protein</fullName>
    </submittedName>
</protein>
<sequence length="68" mass="7441">MSKGEMNNKSRSSSGSSNYFSDDTAFLPSHGADDSTFCGLNSSAVARICTLSKLSKIHNRRSFYRVSK</sequence>
<name>A0A8J4WFT7_9TREM</name>
<reference evidence="1" key="1">
    <citation type="submission" date="2019-05" db="EMBL/GenBank/DDBJ databases">
        <title>Annotation for the trematode Paragonimus heterotremus.</title>
        <authorList>
            <person name="Choi Y.-J."/>
        </authorList>
    </citation>
    <scope>NUCLEOTIDE SEQUENCE</scope>
    <source>
        <strain evidence="1">LC</strain>
    </source>
</reference>
<keyword evidence="2" id="KW-1185">Reference proteome</keyword>
<organism evidence="1 2">
    <name type="scientific">Paragonimus heterotremus</name>
    <dbReference type="NCBI Taxonomy" id="100268"/>
    <lineage>
        <taxon>Eukaryota</taxon>
        <taxon>Metazoa</taxon>
        <taxon>Spiralia</taxon>
        <taxon>Lophotrochozoa</taxon>
        <taxon>Platyhelminthes</taxon>
        <taxon>Trematoda</taxon>
        <taxon>Digenea</taxon>
        <taxon>Plagiorchiida</taxon>
        <taxon>Troglotremata</taxon>
        <taxon>Troglotrematidae</taxon>
        <taxon>Paragonimus</taxon>
    </lineage>
</organism>
<dbReference type="EMBL" id="LUCH01004813">
    <property type="protein sequence ID" value="KAF5398616.1"/>
    <property type="molecule type" value="Genomic_DNA"/>
</dbReference>
<comment type="caution">
    <text evidence="1">The sequence shown here is derived from an EMBL/GenBank/DDBJ whole genome shotgun (WGS) entry which is preliminary data.</text>
</comment>